<dbReference type="Gene3D" id="1.20.890.10">
    <property type="entry name" value="cAMP-dependent protein kinase regulatory subunit, dimerization-anchoring domain"/>
    <property type="match status" value="1"/>
</dbReference>
<dbReference type="AlphaFoldDB" id="A0AAI9TC53"/>
<gene>
    <name evidence="5" type="ORF">VN97_g9076</name>
</gene>
<feature type="compositionally biased region" description="Pro residues" evidence="4">
    <location>
        <begin position="1"/>
        <end position="16"/>
    </location>
</feature>
<evidence type="ECO:0000256" key="3">
    <source>
        <dbReference type="ARBA" id="ARBA00023242"/>
    </source>
</evidence>
<evidence type="ECO:0000256" key="2">
    <source>
        <dbReference type="ARBA" id="ARBA00010849"/>
    </source>
</evidence>
<reference evidence="5" key="1">
    <citation type="submission" date="2015-06" db="EMBL/GenBank/DDBJ databases">
        <authorList>
            <person name="Nguyen H."/>
        </authorList>
    </citation>
    <scope>NUCLEOTIDE SEQUENCE</scope>
    <source>
        <strain evidence="5">DAOM 180753</strain>
    </source>
</reference>
<evidence type="ECO:0000256" key="1">
    <source>
        <dbReference type="ARBA" id="ARBA00004123"/>
    </source>
</evidence>
<comment type="caution">
    <text evidence="5">The sequence shown here is derived from an EMBL/GenBank/DDBJ whole genome shotgun (WGS) entry which is preliminary data.</text>
</comment>
<feature type="region of interest" description="Disordered" evidence="4">
    <location>
        <begin position="1"/>
        <end position="63"/>
    </location>
</feature>
<protein>
    <submittedName>
        <fullName evidence="5">Uncharacterized protein</fullName>
    </submittedName>
</protein>
<sequence length="116" mass="12171">MVLPPPTLAIPDPPSSSAPTFTTAPQSNPQPTSTMGETNGTGSNTPLGDLGNVSASQIRPGGAPARVYLNEKVVPYLLDGMKSVAREQPANPLRVLGEFLLQKSNEVEGETKKESE</sequence>
<feature type="compositionally biased region" description="Polar residues" evidence="4">
    <location>
        <begin position="17"/>
        <end position="46"/>
    </location>
</feature>
<proteinExistence type="inferred from homology"/>
<dbReference type="Pfam" id="PF05186">
    <property type="entry name" value="Dpy-30"/>
    <property type="match status" value="1"/>
</dbReference>
<dbReference type="Proteomes" id="UP001227192">
    <property type="component" value="Unassembled WGS sequence"/>
</dbReference>
<evidence type="ECO:0000313" key="6">
    <source>
        <dbReference type="Proteomes" id="UP001227192"/>
    </source>
</evidence>
<organism evidence="5 6">
    <name type="scientific">Penicillium thymicola</name>
    <dbReference type="NCBI Taxonomy" id="293382"/>
    <lineage>
        <taxon>Eukaryota</taxon>
        <taxon>Fungi</taxon>
        <taxon>Dikarya</taxon>
        <taxon>Ascomycota</taxon>
        <taxon>Pezizomycotina</taxon>
        <taxon>Eurotiomycetes</taxon>
        <taxon>Eurotiomycetidae</taxon>
        <taxon>Eurotiales</taxon>
        <taxon>Aspergillaceae</taxon>
        <taxon>Penicillium</taxon>
    </lineage>
</organism>
<dbReference type="InterPro" id="IPR007858">
    <property type="entry name" value="Dpy-30_motif"/>
</dbReference>
<keyword evidence="6" id="KW-1185">Reference proteome</keyword>
<keyword evidence="3" id="KW-0539">Nucleus</keyword>
<dbReference type="EMBL" id="LACB01000352">
    <property type="protein sequence ID" value="KAJ9484298.1"/>
    <property type="molecule type" value="Genomic_DNA"/>
</dbReference>
<dbReference type="InterPro" id="IPR049629">
    <property type="entry name" value="DPY30_SDC1_DD"/>
</dbReference>
<reference evidence="5" key="2">
    <citation type="journal article" date="2016" name="Fungal Biol.">
        <title>Ochratoxin A production by Penicillium thymicola.</title>
        <authorList>
            <person name="Nguyen H.D.T."/>
            <person name="McMullin D.R."/>
            <person name="Ponomareva E."/>
            <person name="Riley R."/>
            <person name="Pomraning K.R."/>
            <person name="Baker S.E."/>
            <person name="Seifert K.A."/>
        </authorList>
    </citation>
    <scope>NUCLEOTIDE SEQUENCE</scope>
    <source>
        <strain evidence="5">DAOM 180753</strain>
    </source>
</reference>
<comment type="similarity">
    <text evidence="2">Belongs to the dpy-30 family.</text>
</comment>
<accession>A0AAI9TC53</accession>
<dbReference type="CDD" id="cd22965">
    <property type="entry name" value="DD_DPY30_SDC1"/>
    <property type="match status" value="1"/>
</dbReference>
<evidence type="ECO:0000256" key="4">
    <source>
        <dbReference type="SAM" id="MobiDB-lite"/>
    </source>
</evidence>
<dbReference type="GO" id="GO:0005634">
    <property type="term" value="C:nucleus"/>
    <property type="evidence" value="ECO:0007669"/>
    <property type="project" value="UniProtKB-SubCell"/>
</dbReference>
<evidence type="ECO:0000313" key="5">
    <source>
        <dbReference type="EMBL" id="KAJ9484298.1"/>
    </source>
</evidence>
<name>A0AAI9TC53_PENTH</name>
<comment type="subcellular location">
    <subcellularLocation>
        <location evidence="1">Nucleus</location>
    </subcellularLocation>
</comment>